<organism evidence="1">
    <name type="scientific">Lepeophtheirus salmonis</name>
    <name type="common">Salmon louse</name>
    <name type="synonym">Caligus salmonis</name>
    <dbReference type="NCBI Taxonomy" id="72036"/>
    <lineage>
        <taxon>Eukaryota</taxon>
        <taxon>Metazoa</taxon>
        <taxon>Ecdysozoa</taxon>
        <taxon>Arthropoda</taxon>
        <taxon>Crustacea</taxon>
        <taxon>Multicrustacea</taxon>
        <taxon>Hexanauplia</taxon>
        <taxon>Copepoda</taxon>
        <taxon>Siphonostomatoida</taxon>
        <taxon>Caligidae</taxon>
        <taxon>Lepeophtheirus</taxon>
    </lineage>
</organism>
<evidence type="ECO:0000313" key="1">
    <source>
        <dbReference type="EMBL" id="CDW39374.1"/>
    </source>
</evidence>
<proteinExistence type="predicted"/>
<protein>
    <submittedName>
        <fullName evidence="1">Uncharacterized protein</fullName>
    </submittedName>
</protein>
<name>A0A0K2UM98_LEPSM</name>
<dbReference type="AlphaFoldDB" id="A0A0K2UM98"/>
<sequence>MYCFMPDLSIIFDYYLQSHS</sequence>
<dbReference type="EMBL" id="HACA01022013">
    <property type="protein sequence ID" value="CDW39374.1"/>
    <property type="molecule type" value="Transcribed_RNA"/>
</dbReference>
<reference evidence="1" key="1">
    <citation type="submission" date="2014-05" db="EMBL/GenBank/DDBJ databases">
        <authorList>
            <person name="Chronopoulou M."/>
        </authorList>
    </citation>
    <scope>NUCLEOTIDE SEQUENCE</scope>
    <source>
        <tissue evidence="1">Whole organism</tissue>
    </source>
</reference>
<accession>A0A0K2UM98</accession>